<gene>
    <name evidence="7" type="ORF">M4486_02215</name>
</gene>
<dbReference type="RefSeq" id="WP_249479349.1">
    <property type="nucleotide sequence ID" value="NZ_CP097218.1"/>
</dbReference>
<feature type="region of interest" description="Disordered" evidence="6">
    <location>
        <begin position="1015"/>
        <end position="1047"/>
    </location>
</feature>
<comment type="similarity">
    <text evidence="5">Belongs to the UPF0182 family.</text>
</comment>
<feature type="transmembrane region" description="Helical" evidence="5">
    <location>
        <begin position="72"/>
        <end position="92"/>
    </location>
</feature>
<reference evidence="7" key="1">
    <citation type="submission" date="2022-05" db="EMBL/GenBank/DDBJ databases">
        <title>Genomic analysis of Brachybacterium sp. CBA3104.</title>
        <authorList>
            <person name="Roh S.W."/>
            <person name="Kim Y.B."/>
            <person name="Kim Y."/>
        </authorList>
    </citation>
    <scope>NUCLEOTIDE SEQUENCE</scope>
    <source>
        <strain evidence="7">CBA3104</strain>
    </source>
</reference>
<feature type="region of interest" description="Disordered" evidence="6">
    <location>
        <begin position="920"/>
        <end position="1000"/>
    </location>
</feature>
<feature type="compositionally biased region" description="Polar residues" evidence="6">
    <location>
        <begin position="739"/>
        <end position="752"/>
    </location>
</feature>
<feature type="transmembrane region" description="Helical" evidence="5">
    <location>
        <begin position="265"/>
        <end position="290"/>
    </location>
</feature>
<dbReference type="HAMAP" id="MF_01600">
    <property type="entry name" value="UPF0182"/>
    <property type="match status" value="1"/>
</dbReference>
<feature type="transmembrane region" description="Helical" evidence="5">
    <location>
        <begin position="127"/>
        <end position="145"/>
    </location>
</feature>
<feature type="region of interest" description="Disordered" evidence="6">
    <location>
        <begin position="734"/>
        <end position="753"/>
    </location>
</feature>
<protein>
    <recommendedName>
        <fullName evidence="5">UPF0182 protein M4486_02215</fullName>
    </recommendedName>
</protein>
<proteinExistence type="inferred from homology"/>
<dbReference type="InterPro" id="IPR005372">
    <property type="entry name" value="UPF0182"/>
</dbReference>
<feature type="transmembrane region" description="Helical" evidence="5">
    <location>
        <begin position="32"/>
        <end position="52"/>
    </location>
</feature>
<organism evidence="7 8">
    <name type="scientific">Brachybacterium kimchii</name>
    <dbReference type="NCBI Taxonomy" id="2942909"/>
    <lineage>
        <taxon>Bacteria</taxon>
        <taxon>Bacillati</taxon>
        <taxon>Actinomycetota</taxon>
        <taxon>Actinomycetes</taxon>
        <taxon>Micrococcales</taxon>
        <taxon>Dermabacteraceae</taxon>
        <taxon>Brachybacterium</taxon>
    </lineage>
</organism>
<keyword evidence="1 5" id="KW-1003">Cell membrane</keyword>
<keyword evidence="4 5" id="KW-0472">Membrane</keyword>
<feature type="compositionally biased region" description="Polar residues" evidence="6">
    <location>
        <begin position="931"/>
        <end position="942"/>
    </location>
</feature>
<keyword evidence="2 5" id="KW-0812">Transmembrane</keyword>
<keyword evidence="3 5" id="KW-1133">Transmembrane helix</keyword>
<feature type="transmembrane region" description="Helical" evidence="5">
    <location>
        <begin position="173"/>
        <end position="206"/>
    </location>
</feature>
<dbReference type="PANTHER" id="PTHR39344:SF1">
    <property type="entry name" value="UPF0182 PROTEIN SLL1060"/>
    <property type="match status" value="1"/>
</dbReference>
<dbReference type="PANTHER" id="PTHR39344">
    <property type="entry name" value="UPF0182 PROTEIN SLL1060"/>
    <property type="match status" value="1"/>
</dbReference>
<dbReference type="Pfam" id="PF03699">
    <property type="entry name" value="UPF0182"/>
    <property type="match status" value="1"/>
</dbReference>
<name>A0ABY4N6K2_9MICO</name>
<evidence type="ECO:0000256" key="5">
    <source>
        <dbReference type="HAMAP-Rule" id="MF_01600"/>
    </source>
</evidence>
<evidence type="ECO:0000313" key="7">
    <source>
        <dbReference type="EMBL" id="UQN30183.1"/>
    </source>
</evidence>
<feature type="transmembrane region" description="Helical" evidence="5">
    <location>
        <begin position="227"/>
        <end position="245"/>
    </location>
</feature>
<accession>A0ABY4N6K2</accession>
<evidence type="ECO:0000256" key="4">
    <source>
        <dbReference type="ARBA" id="ARBA00023136"/>
    </source>
</evidence>
<comment type="subcellular location">
    <subcellularLocation>
        <location evidence="5">Cell membrane</location>
        <topology evidence="5">Multi-pass membrane protein</topology>
    </subcellularLocation>
</comment>
<evidence type="ECO:0000313" key="8">
    <source>
        <dbReference type="Proteomes" id="UP001055868"/>
    </source>
</evidence>
<dbReference type="Proteomes" id="UP001055868">
    <property type="component" value="Chromosome"/>
</dbReference>
<evidence type="ECO:0000256" key="1">
    <source>
        <dbReference type="ARBA" id="ARBA00022475"/>
    </source>
</evidence>
<feature type="compositionally biased region" description="Basic and acidic residues" evidence="6">
    <location>
        <begin position="980"/>
        <end position="1000"/>
    </location>
</feature>
<evidence type="ECO:0000256" key="2">
    <source>
        <dbReference type="ARBA" id="ARBA00022692"/>
    </source>
</evidence>
<feature type="region of interest" description="Disordered" evidence="6">
    <location>
        <begin position="1"/>
        <end position="26"/>
    </location>
</feature>
<keyword evidence="8" id="KW-1185">Reference proteome</keyword>
<evidence type="ECO:0000256" key="3">
    <source>
        <dbReference type="ARBA" id="ARBA00022989"/>
    </source>
</evidence>
<feature type="transmembrane region" description="Helical" evidence="5">
    <location>
        <begin position="297"/>
        <end position="319"/>
    </location>
</feature>
<feature type="compositionally biased region" description="Gly residues" evidence="6">
    <location>
        <begin position="1028"/>
        <end position="1047"/>
    </location>
</feature>
<sequence>MSFSAPLGDQPRPRPQPAGAGSSGRRRRLSPLSITIGVLALLVILLLIASAVWTRFLWFDQIGFTDVLTTRWLTQGLLFLSGFLVFAVPLFFSLRLTYTHRPVYPPVTREQEAMEQFRAAVDPLRRGITIVAPIVIGAFAGLAATRRWQDVQLFLHPQSYGSTDAVFGLDVGFYVFTLPVITMIISFLQFMVLVAAVAAVAGHFVYGGISWTQESGLEVTTTARRHLGIVAAAYVLLLGVGHWFHRYGMLTGEHDRFDGASYTDVHAILPAQTILAIAAVIVAALFVLWIWRADWRIPAVGAGLMVLSTLVVGTAYPWAIQQFKVTPNERALEQPYIQRNIEATRTAWNVDDVTETSYSASTTAEAGALREDADTTAQIRLLDPSIVSPTFEQREANRQYWGFDQVLSVDRYTIDDRLQDTVIGVRELRPDKFNLDSRGWVNRHIVYTHGYGLAAAFGNQRNSDGEPDFLQSGVPGKGELGDFEERVYFGRHSPDYSIVGAPEGSEPEEFDYQTGTDEKNEGAQHNNTFTGDGGPKVGSFFNRLLYAIKFRDPNIVISSYVNSDSQILYDRQPQERVKEVAPFLQLDSEMYPAVVDGQMVWVIDGYTTTDAYPYSTSQNLDSATVDSKTAEEDASDNYRDAHANYMRNSVKATVNAFDGSVNLYTWDTDDPILRSWQQVFPDSLKPASEISGDLMSHLRYPADYFKAQREILAKYHVTEADEFFGQQDFWQVSPDPTAKASTNADGSKGTQAPQPPYYLTMQMPGEESPRFTLSSNYIPYQGQSGQNVMTGLLAVDSETGDKAGNPAKTFGKMNLLVLPTTNPVNGPGQVQATFNAEPNVSQALNLLKSGNSEVINGNLLTVPVGGGLLYVQPVYIQSSSAGGGTQYPLLQMVLVSFGDKIGFAPTLDEALDKVFEGDSGANAGDAKVESDQSGAVSGSVDTESGEADKSDASGASKDSGDSGDAGSDTAGGTAQQRLDQALKDMDQATKDADAAMKKGDWNAYGKAQDELSDALQRAVDANSEIEGSGSGSGGAASDGGGASDGGD</sequence>
<dbReference type="EMBL" id="CP097218">
    <property type="protein sequence ID" value="UQN30183.1"/>
    <property type="molecule type" value="Genomic_DNA"/>
</dbReference>
<feature type="compositionally biased region" description="Low complexity" evidence="6">
    <location>
        <begin position="952"/>
        <end position="974"/>
    </location>
</feature>
<evidence type="ECO:0000256" key="6">
    <source>
        <dbReference type="SAM" id="MobiDB-lite"/>
    </source>
</evidence>